<keyword evidence="2" id="KW-1185">Reference proteome</keyword>
<dbReference type="Proteomes" id="UP000494040">
    <property type="component" value="Unassembled WGS sequence"/>
</dbReference>
<proteinExistence type="predicted"/>
<protein>
    <submittedName>
        <fullName evidence="1">Uncharacterized protein</fullName>
    </submittedName>
</protein>
<name>A0A8I6SBU5_CIMLE</name>
<dbReference type="AlphaFoldDB" id="A0A8I6SBU5"/>
<dbReference type="RefSeq" id="XP_014260587.1">
    <property type="nucleotide sequence ID" value="XM_014405101.2"/>
</dbReference>
<evidence type="ECO:0000313" key="2">
    <source>
        <dbReference type="Proteomes" id="UP000494040"/>
    </source>
</evidence>
<sequence length="357" mass="41054">MATETMRELIVKWREERLMKYKQRLESKNGGKPIPHLSKILGIKLTSTESQNLVVKHVQVLPPTKMTVLKCRNQPPKIIPKETKLSLQRKQLKNPDFLFRLNFPKQQINQNRLATNIQSNEKSRNTEKVKSPVPNHESILVVKGLDKWLQSRGKIREFSKLKQIENIEPLTNKEMQNDVQPSPPQIGVSYYKDLVEELCALIRSGYPLHNGEQLLQNLLESCCNLKDEPIYYECMALINNRSKDESESKENRPTSSPIDEINKKLKAINLDGSWLNKEVLKDDGNTKSYTIKFAISKNKKLDNTDGAVAKEFLVTPVRKSRRSQFATPSSITYVNSLNELSPNLKAQMDFKPNKFLL</sequence>
<accession>A0A8I6SBU5</accession>
<organism evidence="1 2">
    <name type="scientific">Cimex lectularius</name>
    <name type="common">Bed bug</name>
    <name type="synonym">Acanthia lectularia</name>
    <dbReference type="NCBI Taxonomy" id="79782"/>
    <lineage>
        <taxon>Eukaryota</taxon>
        <taxon>Metazoa</taxon>
        <taxon>Ecdysozoa</taxon>
        <taxon>Arthropoda</taxon>
        <taxon>Hexapoda</taxon>
        <taxon>Insecta</taxon>
        <taxon>Pterygota</taxon>
        <taxon>Neoptera</taxon>
        <taxon>Paraneoptera</taxon>
        <taxon>Hemiptera</taxon>
        <taxon>Heteroptera</taxon>
        <taxon>Panheteroptera</taxon>
        <taxon>Cimicomorpha</taxon>
        <taxon>Cimicidae</taxon>
        <taxon>Cimex</taxon>
    </lineage>
</organism>
<dbReference type="KEGG" id="clec:106673116"/>
<dbReference type="GeneID" id="106673116"/>
<dbReference type="OrthoDB" id="6350539at2759"/>
<dbReference type="EnsemblMetazoa" id="XM_014405101.2">
    <property type="protein sequence ID" value="XP_014260587.1"/>
    <property type="gene ID" value="LOC106673116"/>
</dbReference>
<reference evidence="1" key="1">
    <citation type="submission" date="2022-01" db="UniProtKB">
        <authorList>
            <consortium name="EnsemblMetazoa"/>
        </authorList>
    </citation>
    <scope>IDENTIFICATION</scope>
</reference>
<evidence type="ECO:0000313" key="1">
    <source>
        <dbReference type="EnsemblMetazoa" id="XP_014260587.1"/>
    </source>
</evidence>